<dbReference type="SMART" id="SM00151">
    <property type="entry name" value="SWIB"/>
    <property type="match status" value="2"/>
</dbReference>
<dbReference type="SUPFAM" id="SSF109715">
    <property type="entry name" value="DEK C-terminal domain"/>
    <property type="match status" value="1"/>
</dbReference>
<dbReference type="GO" id="GO:0000500">
    <property type="term" value="C:RNA polymerase I upstream activating factor complex"/>
    <property type="evidence" value="ECO:0007669"/>
    <property type="project" value="UniProtKB-ARBA"/>
</dbReference>
<evidence type="ECO:0000256" key="1">
    <source>
        <dbReference type="ARBA" id="ARBA00004123"/>
    </source>
</evidence>
<protein>
    <submittedName>
        <fullName evidence="9">Upstream activation factor subunit spp27 isoform X1</fullName>
    </submittedName>
</protein>
<dbReference type="FunFam" id="1.10.245.10:FF:000004">
    <property type="entry name" value="Upstream activation factor subunit"/>
    <property type="match status" value="1"/>
</dbReference>
<feature type="compositionally biased region" description="Acidic residues" evidence="5">
    <location>
        <begin position="88"/>
        <end position="100"/>
    </location>
</feature>
<dbReference type="InterPro" id="IPR019835">
    <property type="entry name" value="SWIB_domain"/>
</dbReference>
<feature type="compositionally biased region" description="Basic residues" evidence="5">
    <location>
        <begin position="104"/>
        <end position="115"/>
    </location>
</feature>
<reference evidence="9" key="2">
    <citation type="submission" date="2025-08" db="UniProtKB">
        <authorList>
            <consortium name="RefSeq"/>
        </authorList>
    </citation>
    <scope>IDENTIFICATION</scope>
</reference>
<dbReference type="InterPro" id="IPR003121">
    <property type="entry name" value="SWIB_MDM2_domain"/>
</dbReference>
<reference evidence="8" key="1">
    <citation type="journal article" date="1997" name="Nucleic Acids Res.">
        <title>tRNAscan-SE: a program for improved detection of transfer RNA genes in genomic sequence.</title>
        <authorList>
            <person name="Lowe T.M."/>
            <person name="Eddy S.R."/>
        </authorList>
    </citation>
    <scope>NUCLEOTIDE SEQUENCE [LARGE SCALE GENOMIC DNA]</scope>
    <source>
        <strain evidence="8">r\B97-61/B2</strain>
    </source>
</reference>
<keyword evidence="4" id="KW-0539">Nucleus</keyword>
<dbReference type="PANTHER" id="PTHR13844">
    <property type="entry name" value="SWI/SNF-RELATED MATRIX-ASSOCIATED ACTIN-DEPENDENT REGULATOR OF CHROMATIN SUBFAMILY D"/>
    <property type="match status" value="1"/>
</dbReference>
<dbReference type="CDD" id="cd10567">
    <property type="entry name" value="SWIB-MDM2_like"/>
    <property type="match status" value="2"/>
</dbReference>
<keyword evidence="2" id="KW-0805">Transcription regulation</keyword>
<gene>
    <name evidence="9" type="primary">LOC18611075</name>
</gene>
<dbReference type="PROSITE" id="PS51998">
    <property type="entry name" value="DEK_C"/>
    <property type="match status" value="1"/>
</dbReference>
<dbReference type="InterPro" id="IPR014876">
    <property type="entry name" value="DEK_C"/>
</dbReference>
<accession>A0AB32VMF4</accession>
<dbReference type="GeneID" id="18611075"/>
<dbReference type="Gene3D" id="1.10.245.10">
    <property type="entry name" value="SWIB/MDM2 domain"/>
    <property type="match status" value="2"/>
</dbReference>
<feature type="domain" description="DEK-C" evidence="7">
    <location>
        <begin position="1"/>
        <end position="56"/>
    </location>
</feature>
<dbReference type="AlphaFoldDB" id="A0AB32VMF4"/>
<evidence type="ECO:0000259" key="6">
    <source>
        <dbReference type="PROSITE" id="PS51925"/>
    </source>
</evidence>
<proteinExistence type="predicted"/>
<dbReference type="Pfam" id="PF08766">
    <property type="entry name" value="DEK_C"/>
    <property type="match status" value="1"/>
</dbReference>
<feature type="domain" description="DM2" evidence="6">
    <location>
        <begin position="127"/>
        <end position="204"/>
    </location>
</feature>
<feature type="domain" description="DM2" evidence="6">
    <location>
        <begin position="245"/>
        <end position="324"/>
    </location>
</feature>
<evidence type="ECO:0000259" key="7">
    <source>
        <dbReference type="PROSITE" id="PS51998"/>
    </source>
</evidence>
<keyword evidence="3" id="KW-0804">Transcription</keyword>
<evidence type="ECO:0000256" key="5">
    <source>
        <dbReference type="SAM" id="MobiDB-lite"/>
    </source>
</evidence>
<organism evidence="8 9">
    <name type="scientific">Theobroma cacao</name>
    <name type="common">Cacao</name>
    <name type="synonym">Cocoa</name>
    <dbReference type="NCBI Taxonomy" id="3641"/>
    <lineage>
        <taxon>Eukaryota</taxon>
        <taxon>Viridiplantae</taxon>
        <taxon>Streptophyta</taxon>
        <taxon>Embryophyta</taxon>
        <taxon>Tracheophyta</taxon>
        <taxon>Spermatophyta</taxon>
        <taxon>Magnoliopsida</taxon>
        <taxon>eudicotyledons</taxon>
        <taxon>Gunneridae</taxon>
        <taxon>Pentapetalae</taxon>
        <taxon>rosids</taxon>
        <taxon>malvids</taxon>
        <taxon>Malvales</taxon>
        <taxon>Malvaceae</taxon>
        <taxon>Byttnerioideae</taxon>
        <taxon>Theobroma</taxon>
    </lineage>
</organism>
<dbReference type="Proteomes" id="UP000694886">
    <property type="component" value="Chromosome 1"/>
</dbReference>
<dbReference type="SUPFAM" id="SSF47592">
    <property type="entry name" value="SWIB/MDM2 domain"/>
    <property type="match status" value="2"/>
</dbReference>
<feature type="region of interest" description="Disordered" evidence="5">
    <location>
        <begin position="60"/>
        <end position="122"/>
    </location>
</feature>
<dbReference type="Gramene" id="Tc01v2_t004410.1">
    <property type="protein sequence ID" value="Tc01v2_p004410.1"/>
    <property type="gene ID" value="Tc01v2_g004410"/>
</dbReference>
<dbReference type="PROSITE" id="PS51925">
    <property type="entry name" value="SWIB_MDM2"/>
    <property type="match status" value="2"/>
</dbReference>
<dbReference type="RefSeq" id="XP_007047161.2">
    <property type="nucleotide sequence ID" value="XM_007047099.2"/>
</dbReference>
<evidence type="ECO:0000313" key="8">
    <source>
        <dbReference type="Proteomes" id="UP000694886"/>
    </source>
</evidence>
<dbReference type="GO" id="GO:0001181">
    <property type="term" value="F:RNA polymerase I general transcription initiation factor activity"/>
    <property type="evidence" value="ECO:0007669"/>
    <property type="project" value="UniProtKB-ARBA"/>
</dbReference>
<comment type="subcellular location">
    <subcellularLocation>
        <location evidence="1">Nucleus</location>
    </subcellularLocation>
</comment>
<evidence type="ECO:0000256" key="2">
    <source>
        <dbReference type="ARBA" id="ARBA00023015"/>
    </source>
</evidence>
<dbReference type="Pfam" id="PF02201">
    <property type="entry name" value="SWIB"/>
    <property type="match status" value="2"/>
</dbReference>
<feature type="region of interest" description="Disordered" evidence="5">
    <location>
        <begin position="214"/>
        <end position="243"/>
    </location>
</feature>
<dbReference type="Gene3D" id="1.10.10.60">
    <property type="entry name" value="Homeodomain-like"/>
    <property type="match status" value="1"/>
</dbReference>
<evidence type="ECO:0000313" key="9">
    <source>
        <dbReference type="RefSeq" id="XP_007047161.2"/>
    </source>
</evidence>
<evidence type="ECO:0000256" key="4">
    <source>
        <dbReference type="ARBA" id="ARBA00023242"/>
    </source>
</evidence>
<name>A0AB32VMF4_THECC</name>
<sequence>MVLDSELIARLREFLKESDLNTTTTAIVRRRLEEDFRIDLSEKKKFIREQVDLYLQSQFENAEEQEQEQEDENNEEDDQTAKIKSEETDGSDSNEEEEESERARNKRASAKKGSKRVNNEVKRRGGGFNKVCSLSPQLQELVGVPALARTEVVKQIWAYIREKNLQDPVNKKNIICDEPLLALFGVRSIDMFQMNKALSKHIWPLDSDEVVSVKSTEREKQRKHVREEGRDDPDEPKRKEKRQKGFLAPLQLSDALVKFLGTGESVLTRADVIKRMWDYIKENNLQDPSDKRKVICDEKLKELFEVETFTGFTVSKLLAAHFLKT</sequence>
<feature type="compositionally biased region" description="Basic and acidic residues" evidence="5">
    <location>
        <begin position="215"/>
        <end position="229"/>
    </location>
</feature>
<dbReference type="InterPro" id="IPR036885">
    <property type="entry name" value="SWIB_MDM2_dom_sf"/>
</dbReference>
<evidence type="ECO:0000256" key="3">
    <source>
        <dbReference type="ARBA" id="ARBA00023163"/>
    </source>
</evidence>
<feature type="compositionally biased region" description="Acidic residues" evidence="5">
    <location>
        <begin position="61"/>
        <end position="78"/>
    </location>
</feature>